<dbReference type="Pfam" id="PF00179">
    <property type="entry name" value="UQ_con"/>
    <property type="match status" value="1"/>
</dbReference>
<keyword evidence="6" id="KW-1185">Reference proteome</keyword>
<dbReference type="GO" id="GO:0003755">
    <property type="term" value="F:peptidyl-prolyl cis-trans isomerase activity"/>
    <property type="evidence" value="ECO:0007669"/>
    <property type="project" value="InterPro"/>
</dbReference>
<dbReference type="SUPFAM" id="SSF50891">
    <property type="entry name" value="Cyclophilin-like"/>
    <property type="match status" value="1"/>
</dbReference>
<organism evidence="5 6">
    <name type="scientific">Chrysophaeum taylorii</name>
    <dbReference type="NCBI Taxonomy" id="2483200"/>
    <lineage>
        <taxon>Eukaryota</taxon>
        <taxon>Sar</taxon>
        <taxon>Stramenopiles</taxon>
        <taxon>Ochrophyta</taxon>
        <taxon>Pelagophyceae</taxon>
        <taxon>Pelagomonadales</taxon>
        <taxon>Pelagomonadaceae</taxon>
        <taxon>Chrysophaeum</taxon>
    </lineage>
</organism>
<feature type="signal peptide" evidence="2">
    <location>
        <begin position="1"/>
        <end position="22"/>
    </location>
</feature>
<dbReference type="PANTHER" id="PTHR24067">
    <property type="entry name" value="UBIQUITIN-CONJUGATING ENZYME E2"/>
    <property type="match status" value="1"/>
</dbReference>
<protein>
    <recommendedName>
        <fullName evidence="7">UBC core domain-containing protein</fullName>
    </recommendedName>
</protein>
<dbReference type="EMBL" id="JAQMWT010000304">
    <property type="protein sequence ID" value="KAJ8605993.1"/>
    <property type="molecule type" value="Genomic_DNA"/>
</dbReference>
<dbReference type="SMART" id="SM00212">
    <property type="entry name" value="UBCc"/>
    <property type="match status" value="1"/>
</dbReference>
<feature type="chain" id="PRO_5042286320" description="UBC core domain-containing protein" evidence="2">
    <location>
        <begin position="23"/>
        <end position="359"/>
    </location>
</feature>
<dbReference type="SUPFAM" id="SSF54495">
    <property type="entry name" value="UBC-like"/>
    <property type="match status" value="1"/>
</dbReference>
<keyword evidence="2" id="KW-0732">Signal</keyword>
<comment type="caution">
    <text evidence="5">The sequence shown here is derived from an EMBL/GenBank/DDBJ whole genome shotgun (WGS) entry which is preliminary data.</text>
</comment>
<feature type="region of interest" description="Disordered" evidence="1">
    <location>
        <begin position="67"/>
        <end position="92"/>
    </location>
</feature>
<dbReference type="InterPro" id="IPR002130">
    <property type="entry name" value="Cyclophilin-type_PPIase_dom"/>
</dbReference>
<dbReference type="PROSITE" id="PS50127">
    <property type="entry name" value="UBC_2"/>
    <property type="match status" value="1"/>
</dbReference>
<proteinExistence type="predicted"/>
<feature type="domain" description="PPIase cyclophilin-type" evidence="3">
    <location>
        <begin position="177"/>
        <end position="318"/>
    </location>
</feature>
<feature type="compositionally biased region" description="Polar residues" evidence="1">
    <location>
        <begin position="349"/>
        <end position="359"/>
    </location>
</feature>
<reference evidence="5" key="1">
    <citation type="submission" date="2023-01" db="EMBL/GenBank/DDBJ databases">
        <title>Metagenome sequencing of chrysophaentin producing Chrysophaeum taylorii.</title>
        <authorList>
            <person name="Davison J."/>
            <person name="Bewley C."/>
        </authorList>
    </citation>
    <scope>NUCLEOTIDE SEQUENCE</scope>
    <source>
        <strain evidence="5">NIES-1699</strain>
    </source>
</reference>
<dbReference type="InterPro" id="IPR029000">
    <property type="entry name" value="Cyclophilin-like_dom_sf"/>
</dbReference>
<dbReference type="PROSITE" id="PS50072">
    <property type="entry name" value="CSA_PPIASE_2"/>
    <property type="match status" value="1"/>
</dbReference>
<feature type="compositionally biased region" description="Basic residues" evidence="1">
    <location>
        <begin position="320"/>
        <end position="339"/>
    </location>
</feature>
<dbReference type="InterPro" id="IPR050113">
    <property type="entry name" value="Ub_conjugating_enzyme"/>
</dbReference>
<evidence type="ECO:0000313" key="6">
    <source>
        <dbReference type="Proteomes" id="UP001230188"/>
    </source>
</evidence>
<dbReference type="AlphaFoldDB" id="A0AAD7XNH4"/>
<dbReference type="Pfam" id="PF00160">
    <property type="entry name" value="Pro_isomerase"/>
    <property type="match status" value="1"/>
</dbReference>
<dbReference type="CDD" id="cd23808">
    <property type="entry name" value="UBCc_UBE2W"/>
    <property type="match status" value="1"/>
</dbReference>
<sequence length="359" mass="39468">MRRVIFCLLASVVVIALEPSKAATKVTVKPTAKSQLLEGGTPSVRRRFSDFVHRMFRLAKRLWRATTSTTTNEEEEEEAPPPPPSKKRPVKTVASRKASRIAKELEEFVANPPENCKVSMGKNMNVWIVTITGAKKTIFEGEKFKLRVAFPADYPVQPPSVYFLQPPPRHPHIYSNGDICLNLLGKDWRPNLTIAQLSLSILSMLSSAKQKGIPQDNALHAQSPPDGDLEGCCCCVGGTGTCTSTSTFTFPEGESYVLPHARAGVVSMAAASRFRITSGPAPHLDGRSVAFGRVVSGMEVVRAAVGAPAGSRVVVSDKGGRKRRRHEKERKKHKRRRRREALTEPRIQALSSRVNNNQA</sequence>
<feature type="domain" description="UBC core" evidence="4">
    <location>
        <begin position="96"/>
        <end position="243"/>
    </location>
</feature>
<gene>
    <name evidence="5" type="ORF">CTAYLR_010121</name>
</gene>
<dbReference type="Proteomes" id="UP001230188">
    <property type="component" value="Unassembled WGS sequence"/>
</dbReference>
<evidence type="ECO:0000259" key="3">
    <source>
        <dbReference type="PROSITE" id="PS50072"/>
    </source>
</evidence>
<dbReference type="Gene3D" id="3.10.110.10">
    <property type="entry name" value="Ubiquitin Conjugating Enzyme"/>
    <property type="match status" value="1"/>
</dbReference>
<evidence type="ECO:0008006" key="7">
    <source>
        <dbReference type="Google" id="ProtNLM"/>
    </source>
</evidence>
<accession>A0AAD7XNH4</accession>
<evidence type="ECO:0000313" key="5">
    <source>
        <dbReference type="EMBL" id="KAJ8605993.1"/>
    </source>
</evidence>
<dbReference type="InterPro" id="IPR000608">
    <property type="entry name" value="UBC"/>
</dbReference>
<evidence type="ECO:0000256" key="2">
    <source>
        <dbReference type="SAM" id="SignalP"/>
    </source>
</evidence>
<evidence type="ECO:0000259" key="4">
    <source>
        <dbReference type="PROSITE" id="PS50127"/>
    </source>
</evidence>
<feature type="region of interest" description="Disordered" evidence="1">
    <location>
        <begin position="312"/>
        <end position="359"/>
    </location>
</feature>
<dbReference type="InterPro" id="IPR016135">
    <property type="entry name" value="UBQ-conjugating_enzyme/RWD"/>
</dbReference>
<evidence type="ECO:0000256" key="1">
    <source>
        <dbReference type="SAM" id="MobiDB-lite"/>
    </source>
</evidence>
<name>A0AAD7XNH4_9STRA</name>
<dbReference type="Gene3D" id="2.40.100.10">
    <property type="entry name" value="Cyclophilin-like"/>
    <property type="match status" value="1"/>
</dbReference>